<accession>A0A1V4SRF1</accession>
<keyword evidence="2" id="KW-1185">Reference proteome</keyword>
<dbReference type="STRING" id="48256.CLHUN_07350"/>
<evidence type="ECO:0000313" key="1">
    <source>
        <dbReference type="EMBL" id="OPX45797.1"/>
    </source>
</evidence>
<protein>
    <submittedName>
        <fullName evidence="1">Uncharacterized protein</fullName>
    </submittedName>
</protein>
<dbReference type="RefSeq" id="WP_080063189.1">
    <property type="nucleotide sequence ID" value="NZ_MZGX01000003.1"/>
</dbReference>
<name>A0A1V4SRF1_RUMHU</name>
<sequence>MSELDSLIKKSLSENISITNLEVDDSYLKFEESINLKKGSLYPFLILKILNYKKIIFASAACLLCLSLLLAGTSGDVRAAALDVINNVKMIFVTEKTGDEIKIVHKPSSEVNLQPYVYKQVYISDVEISKLIGYKIKFPDLIANGFELQERLLFLGLNKEISYDDKNLFTNKMEAAIENQKEFEELSSYNPYRGTSGLYKYTRPDHKFGVYFQISLWPKQSNLEAYSKYQVKIGDIKGYWLNVKYPVYPWMSPGQDNMTNKPAIKEDFYRLVWLQDDLTFAVQILNETNVKNINKDAAIEIAKEFIQAQPD</sequence>
<dbReference type="OrthoDB" id="1805286at2"/>
<dbReference type="Proteomes" id="UP000191554">
    <property type="component" value="Unassembled WGS sequence"/>
</dbReference>
<reference evidence="1 2" key="1">
    <citation type="submission" date="2017-03" db="EMBL/GenBank/DDBJ databases">
        <title>Genome sequence of Clostridium hungatei DSM 14427.</title>
        <authorList>
            <person name="Poehlein A."/>
            <person name="Daniel R."/>
        </authorList>
    </citation>
    <scope>NUCLEOTIDE SEQUENCE [LARGE SCALE GENOMIC DNA]</scope>
    <source>
        <strain evidence="1 2">DSM 14427</strain>
    </source>
</reference>
<comment type="caution">
    <text evidence="1">The sequence shown here is derived from an EMBL/GenBank/DDBJ whole genome shotgun (WGS) entry which is preliminary data.</text>
</comment>
<dbReference type="EMBL" id="MZGX01000003">
    <property type="protein sequence ID" value="OPX45797.1"/>
    <property type="molecule type" value="Genomic_DNA"/>
</dbReference>
<proteinExistence type="predicted"/>
<gene>
    <name evidence="1" type="ORF">CLHUN_07350</name>
</gene>
<dbReference type="AlphaFoldDB" id="A0A1V4SRF1"/>
<organism evidence="1 2">
    <name type="scientific">Ruminiclostridium hungatei</name>
    <name type="common">Clostridium hungatei</name>
    <dbReference type="NCBI Taxonomy" id="48256"/>
    <lineage>
        <taxon>Bacteria</taxon>
        <taxon>Bacillati</taxon>
        <taxon>Bacillota</taxon>
        <taxon>Clostridia</taxon>
        <taxon>Eubacteriales</taxon>
        <taxon>Oscillospiraceae</taxon>
        <taxon>Ruminiclostridium</taxon>
    </lineage>
</organism>
<evidence type="ECO:0000313" key="2">
    <source>
        <dbReference type="Proteomes" id="UP000191554"/>
    </source>
</evidence>